<protein>
    <submittedName>
        <fullName evidence="2">Uncharacterized protein</fullName>
    </submittedName>
</protein>
<dbReference type="Proteomes" id="UP000219338">
    <property type="component" value="Unassembled WGS sequence"/>
</dbReference>
<evidence type="ECO:0000313" key="2">
    <source>
        <dbReference type="EMBL" id="SJL17397.1"/>
    </source>
</evidence>
<evidence type="ECO:0000256" key="1">
    <source>
        <dbReference type="SAM" id="MobiDB-lite"/>
    </source>
</evidence>
<organism evidence="2 3">
    <name type="scientific">Armillaria ostoyae</name>
    <name type="common">Armillaria root rot fungus</name>
    <dbReference type="NCBI Taxonomy" id="47428"/>
    <lineage>
        <taxon>Eukaryota</taxon>
        <taxon>Fungi</taxon>
        <taxon>Dikarya</taxon>
        <taxon>Basidiomycota</taxon>
        <taxon>Agaricomycotina</taxon>
        <taxon>Agaricomycetes</taxon>
        <taxon>Agaricomycetidae</taxon>
        <taxon>Agaricales</taxon>
        <taxon>Marasmiineae</taxon>
        <taxon>Physalacriaceae</taxon>
        <taxon>Armillaria</taxon>
    </lineage>
</organism>
<name>A0A284S8Q3_ARMOS</name>
<reference evidence="3" key="1">
    <citation type="journal article" date="2017" name="Nat. Ecol. Evol.">
        <title>Genome expansion and lineage-specific genetic innovations in the forest pathogenic fungi Armillaria.</title>
        <authorList>
            <person name="Sipos G."/>
            <person name="Prasanna A.N."/>
            <person name="Walter M.C."/>
            <person name="O'Connor E."/>
            <person name="Balint B."/>
            <person name="Krizsan K."/>
            <person name="Kiss B."/>
            <person name="Hess J."/>
            <person name="Varga T."/>
            <person name="Slot J."/>
            <person name="Riley R."/>
            <person name="Boka B."/>
            <person name="Rigling D."/>
            <person name="Barry K."/>
            <person name="Lee J."/>
            <person name="Mihaltcheva S."/>
            <person name="LaButti K."/>
            <person name="Lipzen A."/>
            <person name="Waldron R."/>
            <person name="Moloney N.M."/>
            <person name="Sperisen C."/>
            <person name="Kredics L."/>
            <person name="Vagvoelgyi C."/>
            <person name="Patrignani A."/>
            <person name="Fitzpatrick D."/>
            <person name="Nagy I."/>
            <person name="Doyle S."/>
            <person name="Anderson J.B."/>
            <person name="Grigoriev I.V."/>
            <person name="Gueldener U."/>
            <person name="Muensterkoetter M."/>
            <person name="Nagy L.G."/>
        </authorList>
    </citation>
    <scope>NUCLEOTIDE SEQUENCE [LARGE SCALE GENOMIC DNA]</scope>
    <source>
        <strain evidence="3">C18/9</strain>
    </source>
</reference>
<proteinExistence type="predicted"/>
<dbReference type="AlphaFoldDB" id="A0A284S8Q3"/>
<feature type="region of interest" description="Disordered" evidence="1">
    <location>
        <begin position="78"/>
        <end position="113"/>
    </location>
</feature>
<dbReference type="OrthoDB" id="3043907at2759"/>
<dbReference type="EMBL" id="FUEG01000044">
    <property type="protein sequence ID" value="SJL17397.1"/>
    <property type="molecule type" value="Genomic_DNA"/>
</dbReference>
<accession>A0A284S8Q3</accession>
<gene>
    <name evidence="2" type="ORF">ARMOST_20947</name>
</gene>
<evidence type="ECO:0000313" key="3">
    <source>
        <dbReference type="Proteomes" id="UP000219338"/>
    </source>
</evidence>
<sequence>MGVWLITLLHKSILQLIPSDPKKLSSPLLNAANLQTDEVANDDGDSTETGSTGADASLAVSIEGDPTADVDASLEPTASNVKSGANAGDVQDSSAAPCSHERDSPMQTPPALENPFDGIMSAVSVLPRVKDLLRNHEMEERVKTIELVDHLSSKPILLTHLLHLAFHLSKPNLSNLALVDPSQFCFNQGRIVMGSGPMQSFFLVRQVVHSDLFSADSTKQICIKPLYTHWARAAAVVGKIIGVKAGCSIVFSSFRGGVSLSSYMKKLSDPTPSTVPVNGKKHGPAVRPWNESMPVFDCHGSFQLTKYHKCPPDSEDPKINSFVVVIFTIGRFKDGDDYVVSLNIQVVLRVGDAKDDFAEEGSVPKHIRSLRQFGVEGTIADMEVLIAAADDSDVDHDAPFI</sequence>
<keyword evidence="3" id="KW-1185">Reference proteome</keyword>